<evidence type="ECO:0000259" key="2">
    <source>
        <dbReference type="Pfam" id="PF14607"/>
    </source>
</evidence>
<reference evidence="3 4" key="1">
    <citation type="submission" date="2011-02" db="EMBL/GenBank/DDBJ databases">
        <authorList>
            <person name="Weinstock G."/>
            <person name="Sodergren E."/>
            <person name="Clifton S."/>
            <person name="Fulton L."/>
            <person name="Fulton B."/>
            <person name="Courtney L."/>
            <person name="Fronick C."/>
            <person name="Harrison M."/>
            <person name="Strong C."/>
            <person name="Farmer C."/>
            <person name="Delahaunty K."/>
            <person name="Markovic C."/>
            <person name="Hall O."/>
            <person name="Minx P."/>
            <person name="Tomlinson C."/>
            <person name="Mitreva M."/>
            <person name="Hou S."/>
            <person name="Chen J."/>
            <person name="Wollam A."/>
            <person name="Pepin K.H."/>
            <person name="Johnson M."/>
            <person name="Bhonagiri V."/>
            <person name="Zhang X."/>
            <person name="Suruliraj S."/>
            <person name="Warren W."/>
            <person name="Chinwalla A."/>
            <person name="Mardis E.R."/>
            <person name="Wilson R.K."/>
        </authorList>
    </citation>
    <scope>NUCLEOTIDE SEQUENCE [LARGE SCALE GENOMIC DNA]</scope>
    <source>
        <strain evidence="3 4">YIT 12056</strain>
    </source>
</reference>
<dbReference type="CDD" id="cd01844">
    <property type="entry name" value="SGNH_hydrolase_like_6"/>
    <property type="match status" value="1"/>
</dbReference>
<dbReference type="InterPro" id="IPR013830">
    <property type="entry name" value="SGNH_hydro"/>
</dbReference>
<gene>
    <name evidence="3" type="ORF">HMPREF9445_02685</name>
</gene>
<evidence type="ECO:0000313" key="3">
    <source>
        <dbReference type="EMBL" id="EGF50105.1"/>
    </source>
</evidence>
<dbReference type="PANTHER" id="PTHR30383:SF29">
    <property type="entry name" value="SGNH HYDROLASE-TYPE ESTERASE DOMAIN-CONTAINING PROTEIN"/>
    <property type="match status" value="1"/>
</dbReference>
<dbReference type="InterPro" id="IPR051532">
    <property type="entry name" value="Ester_Hydrolysis_Enzymes"/>
</dbReference>
<dbReference type="Proteomes" id="UP000010321">
    <property type="component" value="Unassembled WGS sequence"/>
</dbReference>
<dbReference type="InterPro" id="IPR036514">
    <property type="entry name" value="SGNH_hydro_sf"/>
</dbReference>
<dbReference type="InterPro" id="IPR032740">
    <property type="entry name" value="GxDLY"/>
</dbReference>
<comment type="caution">
    <text evidence="3">The sequence shown here is derived from an EMBL/GenBank/DDBJ whole genome shotgun (WGS) entry which is preliminary data.</text>
</comment>
<proteinExistence type="predicted"/>
<feature type="domain" description="SGNH hydrolase-type esterase N-terminal" evidence="2">
    <location>
        <begin position="58"/>
        <end position="199"/>
    </location>
</feature>
<evidence type="ECO:0000259" key="1">
    <source>
        <dbReference type="Pfam" id="PF14606"/>
    </source>
</evidence>
<dbReference type="Pfam" id="PF14606">
    <property type="entry name" value="Lipase_GDSL_3"/>
    <property type="match status" value="1"/>
</dbReference>
<organism evidence="3 4">
    <name type="scientific">Bacteroides clarus YIT 12056</name>
    <dbReference type="NCBI Taxonomy" id="762984"/>
    <lineage>
        <taxon>Bacteria</taxon>
        <taxon>Pseudomonadati</taxon>
        <taxon>Bacteroidota</taxon>
        <taxon>Bacteroidia</taxon>
        <taxon>Bacteroidales</taxon>
        <taxon>Bacteroidaceae</taxon>
        <taxon>Bacteroides</taxon>
    </lineage>
</organism>
<dbReference type="SUPFAM" id="SSF52266">
    <property type="entry name" value="SGNH hydrolase"/>
    <property type="match status" value="1"/>
</dbReference>
<protein>
    <recommendedName>
        <fullName evidence="5">Hydrolase</fullName>
    </recommendedName>
</protein>
<dbReference type="EMBL" id="AFBM01000030">
    <property type="protein sequence ID" value="EGF50105.1"/>
    <property type="molecule type" value="Genomic_DNA"/>
</dbReference>
<keyword evidence="4" id="KW-1185">Reference proteome</keyword>
<sequence length="393" mass="44227">MFRRSASICELIDAKRKKIVFLQETLYLWEILNIIYNMKTKSFLLCLVLAVSANAQVVYHDASAFPLLGKATETTLTRYERLPDSLQNISRKPLWELGRNSAGLAVRFRSNSTRIAAKWDVLLDRNMNHMTPTGIKGLDLYCLQDGKWMFAGSGRPQGKANEATMVKDMLPEEREYLLYLSLYDGVTSLSIGVDSLSQISGPAVELPVRKKPVVFYGTSILQGGCASRPGMAHTNILERWLNRECINLGFSGNALLDLEIAHVIAGVDASVFVLDFVPNASVEQIKERTDKFYSIIRSKHPDTPILFVENPVFTHSRFNGTAAKEVKDKNETLHTVFQSLKKRGEKNIYLLSSKDMIGHDGEATVDGVHFTDLGFMRYAEMLYPVLKKHIKTE</sequence>
<feature type="domain" description="SGNH hydrolase-type esterase" evidence="1">
    <location>
        <begin position="210"/>
        <end position="387"/>
    </location>
</feature>
<dbReference type="Pfam" id="PF14607">
    <property type="entry name" value="GxDLY"/>
    <property type="match status" value="1"/>
</dbReference>
<dbReference type="Gene3D" id="3.40.50.1110">
    <property type="entry name" value="SGNH hydrolase"/>
    <property type="match status" value="1"/>
</dbReference>
<accession>A0ABN0CLA7</accession>
<name>A0ABN0CLA7_9BACE</name>
<dbReference type="PANTHER" id="PTHR30383">
    <property type="entry name" value="THIOESTERASE 1/PROTEASE 1/LYSOPHOSPHOLIPASE L1"/>
    <property type="match status" value="1"/>
</dbReference>
<evidence type="ECO:0008006" key="5">
    <source>
        <dbReference type="Google" id="ProtNLM"/>
    </source>
</evidence>
<dbReference type="Gene3D" id="2.60.120.260">
    <property type="entry name" value="Galactose-binding domain-like"/>
    <property type="match status" value="1"/>
</dbReference>
<evidence type="ECO:0000313" key="4">
    <source>
        <dbReference type="Proteomes" id="UP000010321"/>
    </source>
</evidence>